<gene>
    <name evidence="2" type="ORF">FNJ47_42920</name>
</gene>
<feature type="domain" description="SnoaL-like" evidence="1">
    <location>
        <begin position="19"/>
        <end position="125"/>
    </location>
</feature>
<name>A0A6P1BVK8_9BRAD</name>
<proteinExistence type="predicted"/>
<dbReference type="InterPro" id="IPR037401">
    <property type="entry name" value="SnoaL-like"/>
</dbReference>
<evidence type="ECO:0000313" key="3">
    <source>
        <dbReference type="Proteomes" id="UP000468531"/>
    </source>
</evidence>
<dbReference type="Pfam" id="PF12680">
    <property type="entry name" value="SnoaL_2"/>
    <property type="match status" value="1"/>
</dbReference>
<comment type="caution">
    <text evidence="2">The sequence shown here is derived from an EMBL/GenBank/DDBJ whole genome shotgun (WGS) entry which is preliminary data.</text>
</comment>
<reference evidence="2 3" key="1">
    <citation type="journal article" date="2020" name="Arch. Microbiol.">
        <title>Bradyrhizobium uaiense sp. nov., a new highly efficient cowpea symbiont.</title>
        <authorList>
            <person name="Cabral Michel D."/>
            <person name="Azarias Guimaraes A."/>
            <person name="Martins da Costa E."/>
            <person name="Soares de Carvalho T."/>
            <person name="Balsanelli E."/>
            <person name="Willems A."/>
            <person name="Maltempi de Souza E."/>
            <person name="de Souza Moreira F.M."/>
        </authorList>
    </citation>
    <scope>NUCLEOTIDE SEQUENCE [LARGE SCALE GENOMIC DNA]</scope>
    <source>
        <strain evidence="2 3">UFLA 03-164</strain>
    </source>
</reference>
<dbReference type="PANTHER" id="PTHR41252">
    <property type="entry name" value="BLR2505 PROTEIN"/>
    <property type="match status" value="1"/>
</dbReference>
<dbReference type="SUPFAM" id="SSF54427">
    <property type="entry name" value="NTF2-like"/>
    <property type="match status" value="1"/>
</dbReference>
<dbReference type="AlphaFoldDB" id="A0A6P1BVK8"/>
<dbReference type="Proteomes" id="UP000468531">
    <property type="component" value="Unassembled WGS sequence"/>
</dbReference>
<accession>A0A6P1BVK8</accession>
<dbReference type="Gene3D" id="3.10.450.50">
    <property type="match status" value="1"/>
</dbReference>
<evidence type="ECO:0000313" key="2">
    <source>
        <dbReference type="EMBL" id="NEV02295.1"/>
    </source>
</evidence>
<dbReference type="InterPro" id="IPR032710">
    <property type="entry name" value="NTF2-like_dom_sf"/>
</dbReference>
<sequence>MTSPTTKETAKEIVLNAWQTFRTRDAGLIAAVFAPDAEWIAPARNATAVALDHTDHMIGADAIARFISTEMHRLFSEIDIAFRAVHADGDSVIVEERMRATLPGGRAYDNDYCFVFVVEAGRIKQVREYMDTRKGWQMVFGEAAA</sequence>
<organism evidence="2 3">
    <name type="scientific">Bradyrhizobium uaiense</name>
    <dbReference type="NCBI Taxonomy" id="2594946"/>
    <lineage>
        <taxon>Bacteria</taxon>
        <taxon>Pseudomonadati</taxon>
        <taxon>Pseudomonadota</taxon>
        <taxon>Alphaproteobacteria</taxon>
        <taxon>Hyphomicrobiales</taxon>
        <taxon>Nitrobacteraceae</taxon>
        <taxon>Bradyrhizobium</taxon>
    </lineage>
</organism>
<evidence type="ECO:0000259" key="1">
    <source>
        <dbReference type="Pfam" id="PF12680"/>
    </source>
</evidence>
<dbReference type="RefSeq" id="WP_163162318.1">
    <property type="nucleotide sequence ID" value="NZ_VKHP01000335.1"/>
</dbReference>
<dbReference type="EMBL" id="VKHP01000335">
    <property type="protein sequence ID" value="NEV02295.1"/>
    <property type="molecule type" value="Genomic_DNA"/>
</dbReference>
<keyword evidence="3" id="KW-1185">Reference proteome</keyword>
<protein>
    <submittedName>
        <fullName evidence="2">Nuclear transport factor 2 family protein</fullName>
    </submittedName>
</protein>
<dbReference type="PANTHER" id="PTHR41252:SF1">
    <property type="entry name" value="BLR2505 PROTEIN"/>
    <property type="match status" value="1"/>
</dbReference>